<dbReference type="EMBL" id="CP039351">
    <property type="protein sequence ID" value="QCE00172.1"/>
    <property type="molecule type" value="Genomic_DNA"/>
</dbReference>
<protein>
    <submittedName>
        <fullName evidence="1">Uncharacterized protein</fullName>
    </submittedName>
</protein>
<dbReference type="AlphaFoldDB" id="A0A4D6MI05"/>
<reference evidence="1 2" key="1">
    <citation type="submission" date="2019-04" db="EMBL/GenBank/DDBJ databases">
        <title>An improved genome assembly and genetic linkage map for asparagus bean, Vigna unguiculata ssp. sesquipedialis.</title>
        <authorList>
            <person name="Xia Q."/>
            <person name="Zhang R."/>
            <person name="Dong Y."/>
        </authorList>
    </citation>
    <scope>NUCLEOTIDE SEQUENCE [LARGE SCALE GENOMIC DNA]</scope>
    <source>
        <tissue evidence="1">Leaf</tissue>
    </source>
</reference>
<organism evidence="1 2">
    <name type="scientific">Vigna unguiculata</name>
    <name type="common">Cowpea</name>
    <dbReference type="NCBI Taxonomy" id="3917"/>
    <lineage>
        <taxon>Eukaryota</taxon>
        <taxon>Viridiplantae</taxon>
        <taxon>Streptophyta</taxon>
        <taxon>Embryophyta</taxon>
        <taxon>Tracheophyta</taxon>
        <taxon>Spermatophyta</taxon>
        <taxon>Magnoliopsida</taxon>
        <taxon>eudicotyledons</taxon>
        <taxon>Gunneridae</taxon>
        <taxon>Pentapetalae</taxon>
        <taxon>rosids</taxon>
        <taxon>fabids</taxon>
        <taxon>Fabales</taxon>
        <taxon>Fabaceae</taxon>
        <taxon>Papilionoideae</taxon>
        <taxon>50 kb inversion clade</taxon>
        <taxon>NPAAA clade</taxon>
        <taxon>indigoferoid/millettioid clade</taxon>
        <taxon>Phaseoleae</taxon>
        <taxon>Vigna</taxon>
    </lineage>
</organism>
<evidence type="ECO:0000313" key="1">
    <source>
        <dbReference type="EMBL" id="QCE00172.1"/>
    </source>
</evidence>
<dbReference type="Proteomes" id="UP000501690">
    <property type="component" value="Linkage Group LG7"/>
</dbReference>
<keyword evidence="2" id="KW-1185">Reference proteome</keyword>
<proteinExistence type="predicted"/>
<accession>A0A4D6MI05</accession>
<gene>
    <name evidence="1" type="ORF">DEO72_LG7g1459</name>
</gene>
<evidence type="ECO:0000313" key="2">
    <source>
        <dbReference type="Proteomes" id="UP000501690"/>
    </source>
</evidence>
<sequence length="155" mass="17242">MGMTKQDLARRLRSMKAISYDPPTPEVLPVLSDVEETLSRPSLKRRRPVGISRTPSEDAVTASVKLEHTLSSKGTMLVEGSSNEDAHAFLHKAGVLIVALCGKMNRLSVVDDQCSKEMTLIRSKLTLAKEEVARLVAEWINSKRLSRSWRRAVSE</sequence>
<name>A0A4D6MI05_VIGUN</name>